<dbReference type="RefSeq" id="WP_092592613.1">
    <property type="nucleotide sequence ID" value="NZ_FMXN01000005.1"/>
</dbReference>
<dbReference type="OrthoDB" id="9805269at2"/>
<accession>A0A1G6C860</accession>
<comment type="catalytic activity">
    <reaction evidence="11 12">
        <text>L-histidinol + 2 NAD(+) + H2O = L-histidine + 2 NADH + 3 H(+)</text>
        <dbReference type="Rhea" id="RHEA:20641"/>
        <dbReference type="ChEBI" id="CHEBI:15377"/>
        <dbReference type="ChEBI" id="CHEBI:15378"/>
        <dbReference type="ChEBI" id="CHEBI:57540"/>
        <dbReference type="ChEBI" id="CHEBI:57595"/>
        <dbReference type="ChEBI" id="CHEBI:57699"/>
        <dbReference type="ChEBI" id="CHEBI:57945"/>
        <dbReference type="EC" id="1.1.1.23"/>
    </reaction>
</comment>
<dbReference type="InterPro" id="IPR012131">
    <property type="entry name" value="Hstdl_DH"/>
</dbReference>
<sequence length="432" mass="46156">MIINDWSQLSAAAQHELLQRPLRQDSPTVEQDVAAIIAAVDKQGDAAVLEFTQRFDGVRLDSLRYSPEQVAAQAAKTPVAVQQAIDRAYQNIQRFHQAQTPQSIRVETTPGVFCEQHYAPLQAVGLYVPGGSAVLPSTALMLGVPAQIALNPRRVLVSPPNPTGELEPALMYAAQRCGITEVYRCGGAQAIAALALGTASIAPVQKIFGPGNRYVTAAKQQVSQRPDGPVIDMPAGPSELLIIADESAQPAYIAADLLSQAEHGADSQVIVISPSAELLAKVGEQLAQQVRSLPRAALARQALQYSRMICTDSLQQACSISQRYAPEHLSLQVEDPQALLPMLTVAGSIFIGHTTPEAGGDYATGTNHVLPTYGSANRYSSLGLLDFYRRYTTQEVTLAGLQSLAPTLITLAQTEGLDAHARAVAIRLEDTL</sequence>
<keyword evidence="10 12" id="KW-0368">Histidine biosynthesis</keyword>
<dbReference type="GO" id="GO:0004399">
    <property type="term" value="F:histidinol dehydrogenase activity"/>
    <property type="evidence" value="ECO:0007669"/>
    <property type="project" value="UniProtKB-UniRule"/>
</dbReference>
<evidence type="ECO:0000256" key="6">
    <source>
        <dbReference type="ARBA" id="ARBA00022723"/>
    </source>
</evidence>
<evidence type="ECO:0000256" key="11">
    <source>
        <dbReference type="ARBA" id="ARBA00049489"/>
    </source>
</evidence>
<dbReference type="EMBL" id="FMXN01000005">
    <property type="protein sequence ID" value="SDB29043.1"/>
    <property type="molecule type" value="Genomic_DNA"/>
</dbReference>
<evidence type="ECO:0000313" key="19">
    <source>
        <dbReference type="EMBL" id="SDB29043.1"/>
    </source>
</evidence>
<feature type="binding site" evidence="12 17">
    <location>
        <position position="263"/>
    </location>
    <ligand>
        <name>Zn(2+)</name>
        <dbReference type="ChEBI" id="CHEBI:29105"/>
    </ligand>
</feature>
<evidence type="ECO:0000256" key="16">
    <source>
        <dbReference type="PIRSR" id="PIRSR000099-3"/>
    </source>
</evidence>
<dbReference type="PIRSF" id="PIRSF000099">
    <property type="entry name" value="Histidinol_dh"/>
    <property type="match status" value="1"/>
</dbReference>
<protein>
    <recommendedName>
        <fullName evidence="4 12">Histidinol dehydrogenase</fullName>
        <shortName evidence="12">HDH</shortName>
        <ecNumber evidence="4 12">1.1.1.23</ecNumber>
    </recommendedName>
</protein>
<feature type="binding site" evidence="12 16">
    <location>
        <position position="328"/>
    </location>
    <ligand>
        <name>substrate</name>
    </ligand>
</feature>
<feature type="binding site" evidence="12 17">
    <location>
        <position position="260"/>
    </location>
    <ligand>
        <name>Zn(2+)</name>
        <dbReference type="ChEBI" id="CHEBI:29105"/>
    </ligand>
</feature>
<dbReference type="PRINTS" id="PR00083">
    <property type="entry name" value="HOLDHDRGNASE"/>
</dbReference>
<keyword evidence="8 12" id="KW-0560">Oxidoreductase</keyword>
<feature type="binding site" evidence="12 16">
    <location>
        <position position="263"/>
    </location>
    <ligand>
        <name>substrate</name>
    </ligand>
</feature>
<dbReference type="InterPro" id="IPR022695">
    <property type="entry name" value="Histidinol_DH_monofunct"/>
</dbReference>
<keyword evidence="9 12" id="KW-0520">NAD</keyword>
<evidence type="ECO:0000256" key="2">
    <source>
        <dbReference type="ARBA" id="ARBA00004940"/>
    </source>
</evidence>
<dbReference type="Gene3D" id="3.40.50.1980">
    <property type="entry name" value="Nitrogenase molybdenum iron protein domain"/>
    <property type="match status" value="2"/>
</dbReference>
<gene>
    <name evidence="12" type="primary">hisD</name>
    <name evidence="19" type="ORF">SAMN02927930_01122</name>
</gene>
<dbReference type="PANTHER" id="PTHR21256">
    <property type="entry name" value="HISTIDINOL DEHYDROGENASE HDH"/>
    <property type="match status" value="1"/>
</dbReference>
<evidence type="ECO:0000256" key="13">
    <source>
        <dbReference type="PIRNR" id="PIRNR000099"/>
    </source>
</evidence>
<keyword evidence="7 12" id="KW-0862">Zinc</keyword>
<dbReference type="SUPFAM" id="SSF53720">
    <property type="entry name" value="ALDH-like"/>
    <property type="match status" value="1"/>
</dbReference>
<evidence type="ECO:0000256" key="18">
    <source>
        <dbReference type="RuleBase" id="RU004175"/>
    </source>
</evidence>
<feature type="active site" description="Proton acceptor" evidence="12 14">
    <location>
        <position position="327"/>
    </location>
</feature>
<name>A0A1G6C860_9GAMM</name>
<dbReference type="GO" id="GO:0008270">
    <property type="term" value="F:zinc ion binding"/>
    <property type="evidence" value="ECO:0007669"/>
    <property type="project" value="UniProtKB-UniRule"/>
</dbReference>
<evidence type="ECO:0000256" key="14">
    <source>
        <dbReference type="PIRSR" id="PIRSR000099-1"/>
    </source>
</evidence>
<keyword evidence="5 12" id="KW-0028">Amino-acid biosynthesis</keyword>
<dbReference type="Proteomes" id="UP000199626">
    <property type="component" value="Unassembled WGS sequence"/>
</dbReference>
<dbReference type="AlphaFoldDB" id="A0A1G6C860"/>
<evidence type="ECO:0000313" key="20">
    <source>
        <dbReference type="Proteomes" id="UP000199626"/>
    </source>
</evidence>
<proteinExistence type="inferred from homology"/>
<evidence type="ECO:0000256" key="1">
    <source>
        <dbReference type="ARBA" id="ARBA00003850"/>
    </source>
</evidence>
<feature type="binding site" evidence="12 16">
    <location>
        <position position="420"/>
    </location>
    <ligand>
        <name>substrate</name>
    </ligand>
</feature>
<keyword evidence="6 12" id="KW-0479">Metal-binding</keyword>
<feature type="binding site" evidence="12 17">
    <location>
        <position position="361"/>
    </location>
    <ligand>
        <name>Zn(2+)</name>
        <dbReference type="ChEBI" id="CHEBI:29105"/>
    </ligand>
</feature>
<feature type="binding site" evidence="12 15">
    <location>
        <position position="127"/>
    </location>
    <ligand>
        <name>NAD(+)</name>
        <dbReference type="ChEBI" id="CHEBI:57540"/>
    </ligand>
</feature>
<evidence type="ECO:0000256" key="8">
    <source>
        <dbReference type="ARBA" id="ARBA00023002"/>
    </source>
</evidence>
<dbReference type="FunFam" id="1.20.5.1300:FF:000001">
    <property type="entry name" value="Histidine biosynthesis trifunctional protein"/>
    <property type="match status" value="1"/>
</dbReference>
<dbReference type="EC" id="1.1.1.23" evidence="4 12"/>
<feature type="binding site" evidence="12 16">
    <location>
        <position position="415"/>
    </location>
    <ligand>
        <name>substrate</name>
    </ligand>
</feature>
<dbReference type="STRING" id="1159017.SAMN02927930_01122"/>
<evidence type="ECO:0000256" key="7">
    <source>
        <dbReference type="ARBA" id="ARBA00022833"/>
    </source>
</evidence>
<organism evidence="19 20">
    <name type="scientific">Pseudidiomarina indica</name>
    <dbReference type="NCBI Taxonomy" id="1159017"/>
    <lineage>
        <taxon>Bacteria</taxon>
        <taxon>Pseudomonadati</taxon>
        <taxon>Pseudomonadota</taxon>
        <taxon>Gammaproteobacteria</taxon>
        <taxon>Alteromonadales</taxon>
        <taxon>Idiomarinaceae</taxon>
        <taxon>Pseudidiomarina</taxon>
    </lineage>
</organism>
<dbReference type="GO" id="GO:0005829">
    <property type="term" value="C:cytosol"/>
    <property type="evidence" value="ECO:0007669"/>
    <property type="project" value="TreeGrafter"/>
</dbReference>
<feature type="binding site" evidence="12 16">
    <location>
        <position position="238"/>
    </location>
    <ligand>
        <name>substrate</name>
    </ligand>
</feature>
<evidence type="ECO:0000256" key="9">
    <source>
        <dbReference type="ARBA" id="ARBA00023027"/>
    </source>
</evidence>
<dbReference type="HAMAP" id="MF_01024">
    <property type="entry name" value="HisD"/>
    <property type="match status" value="1"/>
</dbReference>
<feature type="binding site" evidence="12 16">
    <location>
        <position position="260"/>
    </location>
    <ligand>
        <name>substrate</name>
    </ligand>
</feature>
<dbReference type="FunFam" id="3.40.50.1980:FF:000001">
    <property type="entry name" value="Histidinol dehydrogenase"/>
    <property type="match status" value="1"/>
</dbReference>
<comment type="pathway">
    <text evidence="2 12">Amino-acid biosynthesis; L-histidine biosynthesis; L-histidine from 5-phospho-alpha-D-ribose 1-diphosphate: step 9/9.</text>
</comment>
<keyword evidence="20" id="KW-1185">Reference proteome</keyword>
<dbReference type="CDD" id="cd06572">
    <property type="entry name" value="Histidinol_dh"/>
    <property type="match status" value="1"/>
</dbReference>
<comment type="similarity">
    <text evidence="3 12 13 18">Belongs to the histidinol dehydrogenase family.</text>
</comment>
<dbReference type="NCBIfam" id="TIGR00069">
    <property type="entry name" value="hisD"/>
    <property type="match status" value="1"/>
</dbReference>
<evidence type="ECO:0000256" key="3">
    <source>
        <dbReference type="ARBA" id="ARBA00010178"/>
    </source>
</evidence>
<evidence type="ECO:0000256" key="5">
    <source>
        <dbReference type="ARBA" id="ARBA00022605"/>
    </source>
</evidence>
<dbReference type="GO" id="GO:0051287">
    <property type="term" value="F:NAD binding"/>
    <property type="evidence" value="ECO:0007669"/>
    <property type="project" value="InterPro"/>
</dbReference>
<feature type="binding site" evidence="12 15">
    <location>
        <position position="189"/>
    </location>
    <ligand>
        <name>NAD(+)</name>
        <dbReference type="ChEBI" id="CHEBI:57540"/>
    </ligand>
</feature>
<feature type="binding site" evidence="12 15">
    <location>
        <position position="212"/>
    </location>
    <ligand>
        <name>NAD(+)</name>
        <dbReference type="ChEBI" id="CHEBI:57540"/>
    </ligand>
</feature>
<dbReference type="InterPro" id="IPR016161">
    <property type="entry name" value="Ald_DH/histidinol_DH"/>
</dbReference>
<dbReference type="Pfam" id="PF00815">
    <property type="entry name" value="Histidinol_dh"/>
    <property type="match status" value="1"/>
</dbReference>
<evidence type="ECO:0000256" key="17">
    <source>
        <dbReference type="PIRSR" id="PIRSR000099-4"/>
    </source>
</evidence>
<dbReference type="PANTHER" id="PTHR21256:SF2">
    <property type="entry name" value="HISTIDINE BIOSYNTHESIS TRIFUNCTIONAL PROTEIN"/>
    <property type="match status" value="1"/>
</dbReference>
<dbReference type="UniPathway" id="UPA00031">
    <property type="reaction ID" value="UER00014"/>
</dbReference>
<comment type="function">
    <text evidence="1 12">Catalyzes the sequential NAD-dependent oxidations of L-histidinol to L-histidinaldehyde and then to L-histidine.</text>
</comment>
<dbReference type="GO" id="GO:0000105">
    <property type="term" value="P:L-histidine biosynthetic process"/>
    <property type="evidence" value="ECO:0007669"/>
    <property type="project" value="UniProtKB-UniRule"/>
</dbReference>
<evidence type="ECO:0000256" key="4">
    <source>
        <dbReference type="ARBA" id="ARBA00012965"/>
    </source>
</evidence>
<comment type="cofactor">
    <cofactor evidence="12 17">
        <name>Zn(2+)</name>
        <dbReference type="ChEBI" id="CHEBI:29105"/>
    </cofactor>
    <text evidence="12 17">Binds 1 zinc ion per subunit.</text>
</comment>
<evidence type="ECO:0000256" key="12">
    <source>
        <dbReference type="HAMAP-Rule" id="MF_01024"/>
    </source>
</evidence>
<feature type="binding site" evidence="12 16">
    <location>
        <position position="361"/>
    </location>
    <ligand>
        <name>substrate</name>
    </ligand>
</feature>
<feature type="active site" description="Proton acceptor" evidence="12 14">
    <location>
        <position position="328"/>
    </location>
</feature>
<dbReference type="FunFam" id="3.40.50.1980:FF:000002">
    <property type="entry name" value="Histidinol dehydrogenase, chloroplastic"/>
    <property type="match status" value="1"/>
</dbReference>
<reference evidence="20" key="1">
    <citation type="submission" date="2016-10" db="EMBL/GenBank/DDBJ databases">
        <authorList>
            <person name="Varghese N."/>
            <person name="Submissions S."/>
        </authorList>
    </citation>
    <scope>NUCLEOTIDE SEQUENCE [LARGE SCALE GENOMIC DNA]</scope>
    <source>
        <strain evidence="20">CGMCC 1.10824</strain>
    </source>
</reference>
<feature type="binding site" evidence="12 17">
    <location>
        <position position="420"/>
    </location>
    <ligand>
        <name>Zn(2+)</name>
        <dbReference type="ChEBI" id="CHEBI:29105"/>
    </ligand>
</feature>
<dbReference type="InterPro" id="IPR001692">
    <property type="entry name" value="Histidinol_DH_CS"/>
</dbReference>
<evidence type="ECO:0000256" key="10">
    <source>
        <dbReference type="ARBA" id="ARBA00023102"/>
    </source>
</evidence>
<dbReference type="PROSITE" id="PS00611">
    <property type="entry name" value="HISOL_DEHYDROGENASE"/>
    <property type="match status" value="1"/>
</dbReference>
<dbReference type="Gene3D" id="1.20.5.1300">
    <property type="match status" value="1"/>
</dbReference>
<evidence type="ECO:0000256" key="15">
    <source>
        <dbReference type="PIRSR" id="PIRSR000099-2"/>
    </source>
</evidence>